<dbReference type="EMBL" id="KQ459585">
    <property type="protein sequence ID" value="KPI98265.1"/>
    <property type="molecule type" value="Genomic_DNA"/>
</dbReference>
<gene>
    <name evidence="1" type="ORF">RR46_09481</name>
</gene>
<accession>A0A194Q4D0</accession>
<name>A0A194Q4D0_PAPXU</name>
<sequence length="63" mass="6853">MALSSLSPSNMLGELGRLASWLKGDCVAPEEFAGLAVTEKVSENAQNFVTLLVYCIRLRILLL</sequence>
<evidence type="ECO:0000313" key="2">
    <source>
        <dbReference type="Proteomes" id="UP000053268"/>
    </source>
</evidence>
<reference evidence="1 2" key="1">
    <citation type="journal article" date="2015" name="Nat. Commun.">
        <title>Outbred genome sequencing and CRISPR/Cas9 gene editing in butterflies.</title>
        <authorList>
            <person name="Li X."/>
            <person name="Fan D."/>
            <person name="Zhang W."/>
            <person name="Liu G."/>
            <person name="Zhang L."/>
            <person name="Zhao L."/>
            <person name="Fang X."/>
            <person name="Chen L."/>
            <person name="Dong Y."/>
            <person name="Chen Y."/>
            <person name="Ding Y."/>
            <person name="Zhao R."/>
            <person name="Feng M."/>
            <person name="Zhu Y."/>
            <person name="Feng Y."/>
            <person name="Jiang X."/>
            <person name="Zhu D."/>
            <person name="Xiang H."/>
            <person name="Feng X."/>
            <person name="Li S."/>
            <person name="Wang J."/>
            <person name="Zhang G."/>
            <person name="Kronforst M.R."/>
            <person name="Wang W."/>
        </authorList>
    </citation>
    <scope>NUCLEOTIDE SEQUENCE [LARGE SCALE GENOMIC DNA]</scope>
    <source>
        <strain evidence="1">Ya'a_city_454_Px</strain>
        <tissue evidence="1">Whole body</tissue>
    </source>
</reference>
<organism evidence="1 2">
    <name type="scientific">Papilio xuthus</name>
    <name type="common">Asian swallowtail butterfly</name>
    <dbReference type="NCBI Taxonomy" id="66420"/>
    <lineage>
        <taxon>Eukaryota</taxon>
        <taxon>Metazoa</taxon>
        <taxon>Ecdysozoa</taxon>
        <taxon>Arthropoda</taxon>
        <taxon>Hexapoda</taxon>
        <taxon>Insecta</taxon>
        <taxon>Pterygota</taxon>
        <taxon>Neoptera</taxon>
        <taxon>Endopterygota</taxon>
        <taxon>Lepidoptera</taxon>
        <taxon>Glossata</taxon>
        <taxon>Ditrysia</taxon>
        <taxon>Papilionoidea</taxon>
        <taxon>Papilionidae</taxon>
        <taxon>Papilioninae</taxon>
        <taxon>Papilio</taxon>
    </lineage>
</organism>
<dbReference type="Proteomes" id="UP000053268">
    <property type="component" value="Unassembled WGS sequence"/>
</dbReference>
<keyword evidence="2" id="KW-1185">Reference proteome</keyword>
<dbReference type="AlphaFoldDB" id="A0A194Q4D0"/>
<evidence type="ECO:0000313" key="1">
    <source>
        <dbReference type="EMBL" id="KPI98265.1"/>
    </source>
</evidence>
<protein>
    <submittedName>
        <fullName evidence="1">Uncharacterized protein</fullName>
    </submittedName>
</protein>
<proteinExistence type="predicted"/>